<sequence length="1876" mass="204852">MIAPEYFNNHVAVEGEIIVKSVPNDAGFVLVWNPTTKKISRRTHTELISDLNLVTSNQLGNYWQKYDNGSYRGIDDDSGANFSFLTNGGVTAKKINTGGLLTSDEYSDQQYIPANGIYSKGNIATLNYGSAIDWAIAYNWTQTQGATMNWVNANFVTLNTNQVIIANKYFSPISAVEFLGSDLNHVKVFRKTTGDIGVVSGHEYVHYNTNWLVGNKRGGSDNSLGLSFQLSDDAGATYDEKVLIQPDGNILTSNFGSANLWNAKVDQSQLSGYVRTTGDQNIDGIKGFTGAYTQWILNGDPANARGFVQSASGGFLAGTLNDNHVVFYRNSIEKIVVEDLLTTFRTNISVPNAIQNDHAVNLGQLNSQMGNYLPLSGGTLTSGGKIDARGNIYVQQGEVGGSATGMFWQSIDDTQNISGIGTLTVNGGFEYMYMGWGSTPWEVSTSFSVNSDIIQYKGNVMWHAGNLPDYRNYGLGRSQEGATNYNLNDIAETSILGINDNTTSRPAGLDYGSVWTHRKSPNEFTQIAVDVITGQSYTRGLSGHMDIGWRKGWDNVNLQNPVDQSQLSGYVSKSGDTMTGALDINASNNHLQFSENGVLKWHMESLGGEFNIVESGVAQRLRISPNASTPTYNGYGLWHAGNLDPVTRNTAQQITGKKEFVGATGNDYNGAGIMINGNGSTIYPTLAFHQPGFYAGTVSYRDNEFYFMNINGNGFDYVRTAGFIKEGSSNDYLLLGGGSHKPVSDFATSADLSNVVTIHTPQTIIADKTFAPTSQVSFLGNEDNQVDVWKTSSGVNTVVSGHVYHFYNTRWKVGSKRDGSDGSEGYAFQFSSNGGATYDEKVLFTYDGNILTSAFGAASDWNAKVSQSQLNNYLPLSGGTLTEGGRISAQGTITIQQADTFNATGLFWETLANSDRLAGIGALTTGDTLHGVYMGWGSAPWQPEHSLSVATDYIRYKGFNVWHEGIMEDYHLYGLGSYSPNAYVNIDTPKETGFYNIYPNITSGNVPFAYANLLHMSYMGTPEFSQIVVQKGGENISFRTDSTPWRKMYHEGNFNPDNKVNKAGDTMTGGLVIDTLDAVGSNDLGVLPTNYKLFLANDNANYGTVHWVEGTGQGYIQQQRANGTPTAYRLNLQPYGGELFYGNSEVATTNYVQNIIGSRIIAENGAFALGFVGGTAVTPYVKHSNGTEVNIASQNWVNENKFVRANIPFDNSLGRNIFLSDNYFGGETGLYDKNNDHIIAGWFNNLYYYGADVNGGSNSSGIFMDYNTGHHGYRSTPNPNYFHYFNGNMQVNDNVTAQGFIKNNSSDDYFLMGGGGQLTKYSKDDSYVNSHRDFPDGTLITTNIDYSHSAGDSFLLEIKGNMYGGGIPMDTKVQGYIYADTIINQSGYSTYADLTTIIAMNINGNLCFWFPRLWYWQGFSVKVIATGGGGITTVNRVISIDNSAEPVGTKQVKIAVYTLSTQSWVNNQGFLTSANLNGYVTQSALNTQLGSYATLNGVQTFNNTNTFNQSPVIPNGTLGNHAVNLNQLLDVAPPYHWNYVGQPAITNRRVLREMTWNNYGNGHTIFDISSGTTPWGASKSNVDAEQKWTPSYPTLVGGNGSETYGVRVDSARNADNLGGIPAGNYATQTWVNTNFIPTSHPVYNITQANINSWNAGTGGGSSHTHFNLSYLNNIDQYLGTGQAPQFGSIRLMDSLGYGLLALGEDFIGGEVGLVDLSNDRFYAGRINEYLKYGSSVNGFEGLNIHFDAKLLGIGREIGNDEDKVQLAGDLSVDTIDINNNSRQLILNPLYNTDGDVRHSRNAHIYIVTREMVRLPQKPILGQRIEIFNDSDSYIEVTHDNVGTMFKIPGFCKVTGIAANKGFKFDVKPVDTKQYDI</sequence>
<dbReference type="Proteomes" id="UP000256512">
    <property type="component" value="Unassembled WGS sequence"/>
</dbReference>
<gene>
    <name evidence="1" type="ORF">DRF62_02005</name>
</gene>
<keyword evidence="2" id="KW-1185">Reference proteome</keyword>
<comment type="caution">
    <text evidence="1">The sequence shown here is derived from an EMBL/GenBank/DDBJ whole genome shotgun (WGS) entry which is preliminary data.</text>
</comment>
<reference evidence="1 2" key="1">
    <citation type="journal article" date="2006" name="Int. J. Syst. Evol. Microbiol.">
        <title>Chryseobacterium piscium sp. nov., isolated from fish of the South Atlantic Ocean off South Africa.</title>
        <authorList>
            <person name="de Beer H."/>
            <person name="Hugo C.J."/>
            <person name="Jooste P.J."/>
            <person name="Vancanneyt M."/>
            <person name="Coenye T."/>
            <person name="Vandamme P."/>
        </authorList>
    </citation>
    <scope>NUCLEOTIDE SEQUENCE [LARGE SCALE GENOMIC DNA]</scope>
    <source>
        <strain evidence="1 2">CCUG 51923</strain>
    </source>
</reference>
<dbReference type="EMBL" id="QNVS01000003">
    <property type="protein sequence ID" value="REC56953.1"/>
    <property type="molecule type" value="Genomic_DNA"/>
</dbReference>
<evidence type="ECO:0000313" key="2">
    <source>
        <dbReference type="Proteomes" id="UP000256512"/>
    </source>
</evidence>
<name>A0A3D9BTV4_9FLAO</name>
<protein>
    <submittedName>
        <fullName evidence="1">Uncharacterized protein</fullName>
    </submittedName>
</protein>
<organism evidence="1 2">
    <name type="scientific">Chryseobacterium piscium</name>
    <dbReference type="NCBI Taxonomy" id="333702"/>
    <lineage>
        <taxon>Bacteria</taxon>
        <taxon>Pseudomonadati</taxon>
        <taxon>Bacteroidota</taxon>
        <taxon>Flavobacteriia</taxon>
        <taxon>Flavobacteriales</taxon>
        <taxon>Weeksellaceae</taxon>
        <taxon>Chryseobacterium group</taxon>
        <taxon>Chryseobacterium</taxon>
    </lineage>
</organism>
<accession>A0A3D9BTV4</accession>
<proteinExistence type="predicted"/>
<dbReference type="RefSeq" id="WP_115948853.1">
    <property type="nucleotide sequence ID" value="NZ_QNVS01000003.1"/>
</dbReference>
<evidence type="ECO:0000313" key="1">
    <source>
        <dbReference type="EMBL" id="REC56953.1"/>
    </source>
</evidence>